<organism evidence="1 2">
    <name type="scientific">Austropuccinia psidii MF-1</name>
    <dbReference type="NCBI Taxonomy" id="1389203"/>
    <lineage>
        <taxon>Eukaryota</taxon>
        <taxon>Fungi</taxon>
        <taxon>Dikarya</taxon>
        <taxon>Basidiomycota</taxon>
        <taxon>Pucciniomycotina</taxon>
        <taxon>Pucciniomycetes</taxon>
        <taxon>Pucciniales</taxon>
        <taxon>Sphaerophragmiaceae</taxon>
        <taxon>Austropuccinia</taxon>
    </lineage>
</organism>
<accession>A0A9Q3CI29</accession>
<dbReference type="Proteomes" id="UP000765509">
    <property type="component" value="Unassembled WGS sequence"/>
</dbReference>
<protein>
    <submittedName>
        <fullName evidence="1">Uncharacterized protein</fullName>
    </submittedName>
</protein>
<name>A0A9Q3CI29_9BASI</name>
<reference evidence="1" key="1">
    <citation type="submission" date="2021-03" db="EMBL/GenBank/DDBJ databases">
        <title>Draft genome sequence of rust myrtle Austropuccinia psidii MF-1, a brazilian biotype.</title>
        <authorList>
            <person name="Quecine M.C."/>
            <person name="Pachon D.M.R."/>
            <person name="Bonatelli M.L."/>
            <person name="Correr F.H."/>
            <person name="Franceschini L.M."/>
            <person name="Leite T.F."/>
            <person name="Margarido G.R.A."/>
            <person name="Almeida C.A."/>
            <person name="Ferrarezi J.A."/>
            <person name="Labate C.A."/>
        </authorList>
    </citation>
    <scope>NUCLEOTIDE SEQUENCE</scope>
    <source>
        <strain evidence="1">MF-1</strain>
    </source>
</reference>
<dbReference type="AlphaFoldDB" id="A0A9Q3CI29"/>
<dbReference type="EMBL" id="AVOT02007257">
    <property type="protein sequence ID" value="MBW0483500.1"/>
    <property type="molecule type" value="Genomic_DNA"/>
</dbReference>
<keyword evidence="2" id="KW-1185">Reference proteome</keyword>
<comment type="caution">
    <text evidence="1">The sequence shown here is derived from an EMBL/GenBank/DDBJ whole genome shotgun (WGS) entry which is preliminary data.</text>
</comment>
<gene>
    <name evidence="1" type="ORF">O181_023215</name>
</gene>
<evidence type="ECO:0000313" key="2">
    <source>
        <dbReference type="Proteomes" id="UP000765509"/>
    </source>
</evidence>
<sequence>MQSDCKSKIWLKYLPTTVMVADSLTKNFPIQKIKNHLKTMFGNKSEITSITAYKPLRIGSRPPRSHRTGEGSGIGLTQSQARLAGQRYCNFCTCSKATVYGGIHWHVAFVTYNFAVQHHCVTGGGQEKKGTEQLDPPHFS</sequence>
<evidence type="ECO:0000313" key="1">
    <source>
        <dbReference type="EMBL" id="MBW0483500.1"/>
    </source>
</evidence>
<proteinExistence type="predicted"/>